<keyword evidence="1" id="KW-0732">Signal</keyword>
<gene>
    <name evidence="2" type="ORF">VNO78_11758</name>
</gene>
<dbReference type="AlphaFoldDB" id="A0AAN9SUF5"/>
<organism evidence="2 3">
    <name type="scientific">Psophocarpus tetragonolobus</name>
    <name type="common">Winged bean</name>
    <name type="synonym">Dolichos tetragonolobus</name>
    <dbReference type="NCBI Taxonomy" id="3891"/>
    <lineage>
        <taxon>Eukaryota</taxon>
        <taxon>Viridiplantae</taxon>
        <taxon>Streptophyta</taxon>
        <taxon>Embryophyta</taxon>
        <taxon>Tracheophyta</taxon>
        <taxon>Spermatophyta</taxon>
        <taxon>Magnoliopsida</taxon>
        <taxon>eudicotyledons</taxon>
        <taxon>Gunneridae</taxon>
        <taxon>Pentapetalae</taxon>
        <taxon>rosids</taxon>
        <taxon>fabids</taxon>
        <taxon>Fabales</taxon>
        <taxon>Fabaceae</taxon>
        <taxon>Papilionoideae</taxon>
        <taxon>50 kb inversion clade</taxon>
        <taxon>NPAAA clade</taxon>
        <taxon>indigoferoid/millettioid clade</taxon>
        <taxon>Phaseoleae</taxon>
        <taxon>Psophocarpus</taxon>
    </lineage>
</organism>
<keyword evidence="3" id="KW-1185">Reference proteome</keyword>
<proteinExistence type="predicted"/>
<evidence type="ECO:0000313" key="2">
    <source>
        <dbReference type="EMBL" id="KAK7400549.1"/>
    </source>
</evidence>
<dbReference type="EMBL" id="JAYMYS010000003">
    <property type="protein sequence ID" value="KAK7400549.1"/>
    <property type="molecule type" value="Genomic_DNA"/>
</dbReference>
<evidence type="ECO:0000256" key="1">
    <source>
        <dbReference type="SAM" id="SignalP"/>
    </source>
</evidence>
<feature type="chain" id="PRO_5042948046" description="GDSL esterase/lipase" evidence="1">
    <location>
        <begin position="16"/>
        <end position="178"/>
    </location>
</feature>
<feature type="signal peptide" evidence="1">
    <location>
        <begin position="1"/>
        <end position="15"/>
    </location>
</feature>
<dbReference type="InterPro" id="IPR036514">
    <property type="entry name" value="SGNH_hydro_sf"/>
</dbReference>
<dbReference type="Proteomes" id="UP001386955">
    <property type="component" value="Unassembled WGS sequence"/>
</dbReference>
<evidence type="ECO:0000313" key="3">
    <source>
        <dbReference type="Proteomes" id="UP001386955"/>
    </source>
</evidence>
<reference evidence="2 3" key="1">
    <citation type="submission" date="2024-01" db="EMBL/GenBank/DDBJ databases">
        <title>The genomes of 5 underutilized Papilionoideae crops provide insights into root nodulation and disease resistanc.</title>
        <authorList>
            <person name="Jiang F."/>
        </authorList>
    </citation>
    <scope>NUCLEOTIDE SEQUENCE [LARGE SCALE GENOMIC DNA]</scope>
    <source>
        <strain evidence="2">DUOXIRENSHENG_FW03</strain>
        <tissue evidence="2">Leaves</tissue>
    </source>
</reference>
<dbReference type="Gene3D" id="3.40.50.1110">
    <property type="entry name" value="SGNH hydrolase"/>
    <property type="match status" value="1"/>
</dbReference>
<name>A0AAN9SUF5_PSOTE</name>
<comment type="caution">
    <text evidence="2">The sequence shown here is derived from an EMBL/GenBank/DDBJ whole genome shotgun (WGS) entry which is preliminary data.</text>
</comment>
<sequence>MALVLYLIILMDVCTFVVVSNNPTVPNFSSIIGFGDSIMDSGNNNYLVTAIKANHLSYGRDFPKEWQPLPLTVYQDYLLDRLQIFIKPSFLMSRSLVRFRPNSVYAIAQAQLQTHLASATLAIVIWNSLVSAITCDFSEALFSPYLPSFLCLHCPWSDLASDYGDLRFHHSFQSLPNS</sequence>
<evidence type="ECO:0008006" key="4">
    <source>
        <dbReference type="Google" id="ProtNLM"/>
    </source>
</evidence>
<protein>
    <recommendedName>
        <fullName evidence="4">GDSL esterase/lipase</fullName>
    </recommendedName>
</protein>
<accession>A0AAN9SUF5</accession>